<dbReference type="RefSeq" id="WP_043248214.1">
    <property type="nucleotide sequence ID" value="NZ_HG322950.1"/>
</dbReference>
<keyword evidence="4" id="KW-1185">Reference proteome</keyword>
<dbReference type="PANTHER" id="PTHR43674:SF2">
    <property type="entry name" value="BETA-UREIDOPROPIONASE"/>
    <property type="match status" value="1"/>
</dbReference>
<gene>
    <name evidence="3" type="ORF">PKB_0175</name>
</gene>
<dbReference type="CDD" id="cd07576">
    <property type="entry name" value="R-amidase_like"/>
    <property type="match status" value="1"/>
</dbReference>
<dbReference type="PROSITE" id="PS50263">
    <property type="entry name" value="CN_HYDROLASE"/>
    <property type="match status" value="1"/>
</dbReference>
<reference evidence="3 4" key="1">
    <citation type="submission" date="2013-03" db="EMBL/GenBank/DDBJ databases">
        <authorList>
            <person name="Linke B."/>
        </authorList>
    </citation>
    <scope>NUCLEOTIDE SEQUENCE [LARGE SCALE GENOMIC DNA]</scope>
    <source>
        <strain evidence="3 4">B13</strain>
    </source>
</reference>
<dbReference type="EMBL" id="HG322950">
    <property type="protein sequence ID" value="CDF81554.1"/>
    <property type="molecule type" value="Genomic_DNA"/>
</dbReference>
<dbReference type="InterPro" id="IPR044083">
    <property type="entry name" value="RamA-like"/>
</dbReference>
<evidence type="ECO:0000256" key="1">
    <source>
        <dbReference type="ARBA" id="ARBA00022801"/>
    </source>
</evidence>
<proteinExistence type="predicted"/>
<protein>
    <submittedName>
        <fullName evidence="3">Delta-aminovaleramide aminohydrolase</fullName>
    </submittedName>
</protein>
<dbReference type="OrthoDB" id="9811121at2"/>
<evidence type="ECO:0000313" key="4">
    <source>
        <dbReference type="Proteomes" id="UP000025241"/>
    </source>
</evidence>
<dbReference type="InterPro" id="IPR003010">
    <property type="entry name" value="C-N_Hydrolase"/>
</dbReference>
<organism evidence="3 4">
    <name type="scientific">Pseudomonas knackmussii (strain DSM 6978 / CCUG 54928 / LMG 23759 / B13)</name>
    <dbReference type="NCBI Taxonomy" id="1301098"/>
    <lineage>
        <taxon>Bacteria</taxon>
        <taxon>Pseudomonadati</taxon>
        <taxon>Pseudomonadota</taxon>
        <taxon>Gammaproteobacteria</taxon>
        <taxon>Pseudomonadales</taxon>
        <taxon>Pseudomonadaceae</taxon>
        <taxon>Pseudomonas</taxon>
    </lineage>
</organism>
<dbReference type="GO" id="GO:0050126">
    <property type="term" value="F:N-carbamoylputrescine amidase activity"/>
    <property type="evidence" value="ECO:0007669"/>
    <property type="project" value="TreeGrafter"/>
</dbReference>
<dbReference type="eggNOG" id="COG0388">
    <property type="taxonomic scope" value="Bacteria"/>
</dbReference>
<dbReference type="InterPro" id="IPR036526">
    <property type="entry name" value="C-N_Hydrolase_sf"/>
</dbReference>
<dbReference type="SUPFAM" id="SSF56317">
    <property type="entry name" value="Carbon-nitrogen hydrolase"/>
    <property type="match status" value="1"/>
</dbReference>
<dbReference type="AlphaFoldDB" id="A0A024HAF8"/>
<dbReference type="PATRIC" id="fig|1301098.3.peg.179"/>
<keyword evidence="1 3" id="KW-0378">Hydrolase</keyword>
<dbReference type="Pfam" id="PF00795">
    <property type="entry name" value="CN_hydrolase"/>
    <property type="match status" value="1"/>
</dbReference>
<dbReference type="KEGG" id="pkc:PKB_0175"/>
<dbReference type="STRING" id="1301098.PKB_0175"/>
<accession>A0A024HAF8</accession>
<name>A0A024HAF8_PSEKB</name>
<dbReference type="HOGENOM" id="CLU_030130_3_1_6"/>
<evidence type="ECO:0000313" key="3">
    <source>
        <dbReference type="EMBL" id="CDF81554.1"/>
    </source>
</evidence>
<evidence type="ECO:0000259" key="2">
    <source>
        <dbReference type="PROSITE" id="PS50263"/>
    </source>
</evidence>
<sequence>MQLAIWQTQGHPADPAANLAALEARLAEVARIGGELLLCPELWLCGYNVADQLADLAEPADGPSAQRIAELARRHGVAVCYGYAERHPEGSRPYLSVQLIDGEGRRLANYRKTHLFAAEQELFSPGDSLPPPVRLGAWNIGLLLGVELEYPEAVRSLVLGGVDLLLVPTALTPEYAVVAQSVVPARAVENQIFVAYCDRCGEERGLEFLGGSRAVGPDGQALAFANGAESLLLVRLDPARRGKLAERFPYLPGRRPALYGALVEA</sequence>
<dbReference type="GO" id="GO:0033388">
    <property type="term" value="P:putrescine biosynthetic process from arginine"/>
    <property type="evidence" value="ECO:0007669"/>
    <property type="project" value="TreeGrafter"/>
</dbReference>
<dbReference type="Gene3D" id="3.60.110.10">
    <property type="entry name" value="Carbon-nitrogen hydrolase"/>
    <property type="match status" value="1"/>
</dbReference>
<dbReference type="Proteomes" id="UP000025241">
    <property type="component" value="Chromosome I"/>
</dbReference>
<dbReference type="PANTHER" id="PTHR43674">
    <property type="entry name" value="NITRILASE C965.09-RELATED"/>
    <property type="match status" value="1"/>
</dbReference>
<feature type="domain" description="CN hydrolase" evidence="2">
    <location>
        <begin position="1"/>
        <end position="238"/>
    </location>
</feature>
<reference evidence="3 4" key="2">
    <citation type="submission" date="2014-05" db="EMBL/GenBank/DDBJ databases">
        <title>Genome sequence of the 3-chlorobenzoate degrading bacterium Pseudomonas knackmussii B13 shows multiple evidence for horizontal gene transfer.</title>
        <authorList>
            <person name="Miyazaki R."/>
            <person name="Bertelli C."/>
            <person name="Falquet L."/>
            <person name="Robinson-Rechavi M."/>
            <person name="Gharib W."/>
            <person name="Roy S."/>
            <person name="Van der Meer J.R."/>
        </authorList>
    </citation>
    <scope>NUCLEOTIDE SEQUENCE [LARGE SCALE GENOMIC DNA]</scope>
    <source>
        <strain evidence="3 4">B13</strain>
    </source>
</reference>
<dbReference type="InterPro" id="IPR050345">
    <property type="entry name" value="Aliph_Amidase/BUP"/>
</dbReference>